<dbReference type="GO" id="GO:0005525">
    <property type="term" value="F:GTP binding"/>
    <property type="evidence" value="ECO:0007669"/>
    <property type="project" value="UniProtKB-KW"/>
</dbReference>
<evidence type="ECO:0000256" key="6">
    <source>
        <dbReference type="ARBA" id="ARBA00023134"/>
    </source>
</evidence>
<feature type="transmembrane region" description="Helical" evidence="8">
    <location>
        <begin position="397"/>
        <end position="417"/>
    </location>
</feature>
<dbReference type="Pfam" id="PF03029">
    <property type="entry name" value="ATP_bind_1"/>
    <property type="match status" value="1"/>
</dbReference>
<dbReference type="PANTHER" id="PTHR21231">
    <property type="entry name" value="XPA-BINDING PROTEIN 1-RELATED"/>
    <property type="match status" value="1"/>
</dbReference>
<keyword evidence="10" id="KW-1185">Reference proteome</keyword>
<dbReference type="Pfam" id="PF04307">
    <property type="entry name" value="YdjM"/>
    <property type="match status" value="1"/>
</dbReference>
<dbReference type="HAMAP" id="MF_01547">
    <property type="entry name" value="RNA_methyltr_E"/>
    <property type="match status" value="1"/>
</dbReference>
<dbReference type="InterPro" id="IPR029063">
    <property type="entry name" value="SAM-dependent_MTases_sf"/>
</dbReference>
<keyword evidence="4" id="KW-0547">Nucleotide-binding</keyword>
<dbReference type="InterPro" id="IPR007404">
    <property type="entry name" value="YdjM-like"/>
</dbReference>
<dbReference type="Gene3D" id="3.40.50.300">
    <property type="entry name" value="P-loop containing nucleotide triphosphate hydrolases"/>
    <property type="match status" value="1"/>
</dbReference>
<feature type="transmembrane region" description="Helical" evidence="8">
    <location>
        <begin position="429"/>
        <end position="446"/>
    </location>
</feature>
<evidence type="ECO:0000256" key="7">
    <source>
        <dbReference type="ARBA" id="ARBA00029702"/>
    </source>
</evidence>
<comment type="function">
    <text evidence="1">Small GTPase required for proper localization of RNA polymerase II (RNAPII). May act at an RNAP assembly step prior to nuclear import.</text>
</comment>
<keyword evidence="8" id="KW-0472">Membrane</keyword>
<dbReference type="InterPro" id="IPR004130">
    <property type="entry name" value="Gpn"/>
</dbReference>
<comment type="similarity">
    <text evidence="2">Belongs to the GPN-loop GTPase family.</text>
</comment>
<name>A0AA85G6T7_9TREM</name>
<dbReference type="InterPro" id="IPR027417">
    <property type="entry name" value="P-loop_NTPase"/>
</dbReference>
<dbReference type="PANTHER" id="PTHR21231:SF7">
    <property type="entry name" value="GPN-LOOP GTPASE 3"/>
    <property type="match status" value="1"/>
</dbReference>
<evidence type="ECO:0000259" key="9">
    <source>
        <dbReference type="Pfam" id="PF01728"/>
    </source>
</evidence>
<dbReference type="GO" id="GO:0033645">
    <property type="term" value="C:host cell endomembrane system"/>
    <property type="evidence" value="ECO:0007669"/>
    <property type="project" value="UniProtKB-SubCell"/>
</dbReference>
<evidence type="ECO:0000256" key="2">
    <source>
        <dbReference type="ARBA" id="ARBA00005290"/>
    </source>
</evidence>
<dbReference type="Gene3D" id="3.40.50.150">
    <property type="entry name" value="Vaccinia Virus protein VP39"/>
    <property type="match status" value="1"/>
</dbReference>
<feature type="transmembrane region" description="Helical" evidence="8">
    <location>
        <begin position="490"/>
        <end position="508"/>
    </location>
</feature>
<evidence type="ECO:0000256" key="4">
    <source>
        <dbReference type="ARBA" id="ARBA00022741"/>
    </source>
</evidence>
<dbReference type="GO" id="GO:0008168">
    <property type="term" value="F:methyltransferase activity"/>
    <property type="evidence" value="ECO:0007669"/>
    <property type="project" value="InterPro"/>
</dbReference>
<dbReference type="SUPFAM" id="SSF53335">
    <property type="entry name" value="S-adenosyl-L-methionine-dependent methyltransferases"/>
    <property type="match status" value="1"/>
</dbReference>
<keyword evidence="8" id="KW-1133">Transmembrane helix</keyword>
<dbReference type="GO" id="GO:0001510">
    <property type="term" value="P:RNA methylation"/>
    <property type="evidence" value="ECO:0007669"/>
    <property type="project" value="InterPro"/>
</dbReference>
<feature type="domain" description="Ribosomal RNA methyltransferase FtsJ" evidence="9">
    <location>
        <begin position="596"/>
        <end position="819"/>
    </location>
</feature>
<dbReference type="CDD" id="cd17872">
    <property type="entry name" value="GPN3"/>
    <property type="match status" value="1"/>
</dbReference>
<accession>A0AA85G6T7</accession>
<dbReference type="InterPro" id="IPR030228">
    <property type="entry name" value="Gpn3"/>
</dbReference>
<proteinExistence type="inferred from homology"/>
<evidence type="ECO:0000256" key="1">
    <source>
        <dbReference type="ARBA" id="ARBA00002411"/>
    </source>
</evidence>
<keyword evidence="5" id="KW-0378">Hydrolase</keyword>
<sequence>MPRFAQLVIGPAGCGKSTYCSTMQAHCETLRRKVDVVNLDPAAEFFEYTPLADIRDLIHLDDVMEDEAIRLGPNGGLIFCLEYLQQNLNWLDTALGDIDGDYLLFDCPGQIELYSHLPIMPRIIEYMQRKWDFRFVTIFILDARFLVDSSHFLAGVLSALSAMVSLSTAHINVMSKLDLLSEQKQKYVMARYLNPDMDYFFDLDQVFDEEDGEEHHEQEAPFNKLTHALADLIERYSVVHFVPLNRDKEDTITDLLVQIDQCLQYDEEVDPSNRAFDDAEQELIIEINYEVFLILTGSLSLWLLEILCKSVNSGSHIHLFLETLTHGLTGSMFWLCCLISINGKLDLYTTGYRRNIIMTLESCFGAAFGAILPDIDHFIASRSTSIELARQLPGRPFLHWAGLYLLIYTLLIVGLFFISYPICLKLNRFLAIFWCFIFIPFVSHIIRDANRRGLWLWPPPDLHTWMNLSHFSYHIIIPSNSGMFNLIKTLLFYLVVLIFIILVFRRYAYSFHWDLSNFAPITSYFITKSKSNEFYVEQTFVHSFYWLNSRSLPYCLTNQVVFCLIISIRSNDGSSQRWIARQRSDPYVKRAHLESYRCRSAFKLLQLNDKISGGIFKPGDIVVDCGAAPGSWCQVASSLINCNNNNNNNLKASNNQNKGLVIAFDLLNFAPLPGVITHCGVDLNNWSECINLINQSISSHFNNNNNNDGKPLQPEKQKSLPRVDVVLSDIAPNVAGMREIDIPAMMKLAYNILRVAISVSKEGATFVIKLFQSQEAEEFKQTVSQFYTLNSKCSSFTRFIKPEASRKESSEIYLVARGFQLPQSKQDS</sequence>
<protein>
    <recommendedName>
        <fullName evidence="3">GPN-loop GTPase 3</fullName>
    </recommendedName>
    <alternativeName>
        <fullName evidence="7">ATP-binding domain 1 family member C</fullName>
    </alternativeName>
</protein>
<reference evidence="10" key="1">
    <citation type="submission" date="2022-06" db="EMBL/GenBank/DDBJ databases">
        <authorList>
            <person name="Berger JAMES D."/>
            <person name="Berger JAMES D."/>
        </authorList>
    </citation>
    <scope>NUCLEOTIDE SEQUENCE [LARGE SCALE GENOMIC DNA]</scope>
</reference>
<evidence type="ECO:0000313" key="10">
    <source>
        <dbReference type="Proteomes" id="UP000050792"/>
    </source>
</evidence>
<dbReference type="InterPro" id="IPR015507">
    <property type="entry name" value="rRNA-MeTfrase_E"/>
</dbReference>
<organism evidence="10 11">
    <name type="scientific">Schistosoma rodhaini</name>
    <dbReference type="NCBI Taxonomy" id="6188"/>
    <lineage>
        <taxon>Eukaryota</taxon>
        <taxon>Metazoa</taxon>
        <taxon>Spiralia</taxon>
        <taxon>Lophotrochozoa</taxon>
        <taxon>Platyhelminthes</taxon>
        <taxon>Trematoda</taxon>
        <taxon>Digenea</taxon>
        <taxon>Strigeidida</taxon>
        <taxon>Schistosomatoidea</taxon>
        <taxon>Schistosomatidae</taxon>
        <taxon>Schistosoma</taxon>
    </lineage>
</organism>
<dbReference type="Proteomes" id="UP000050792">
    <property type="component" value="Unassembled WGS sequence"/>
</dbReference>
<dbReference type="WBParaSite" id="SRDH1_78470.1">
    <property type="protein sequence ID" value="SRDH1_78470.1"/>
    <property type="gene ID" value="SRDH1_78470"/>
</dbReference>
<evidence type="ECO:0000256" key="3">
    <source>
        <dbReference type="ARBA" id="ARBA00014587"/>
    </source>
</evidence>
<evidence type="ECO:0000313" key="11">
    <source>
        <dbReference type="WBParaSite" id="SRDH1_78470.1"/>
    </source>
</evidence>
<dbReference type="Pfam" id="PF01728">
    <property type="entry name" value="FtsJ"/>
    <property type="match status" value="1"/>
</dbReference>
<dbReference type="AlphaFoldDB" id="A0AA85G6T7"/>
<dbReference type="InterPro" id="IPR002877">
    <property type="entry name" value="RNA_MeTrfase_FtsJ_dom"/>
</dbReference>
<keyword evidence="8" id="KW-0812">Transmembrane</keyword>
<evidence type="ECO:0000256" key="8">
    <source>
        <dbReference type="SAM" id="Phobius"/>
    </source>
</evidence>
<evidence type="ECO:0000256" key="5">
    <source>
        <dbReference type="ARBA" id="ARBA00022801"/>
    </source>
</evidence>
<keyword evidence="6" id="KW-0342">GTP-binding</keyword>
<dbReference type="SUPFAM" id="SSF52540">
    <property type="entry name" value="P-loop containing nucleoside triphosphate hydrolases"/>
    <property type="match status" value="1"/>
</dbReference>
<reference evidence="11" key="2">
    <citation type="submission" date="2023-11" db="UniProtKB">
        <authorList>
            <consortium name="WormBaseParasite"/>
        </authorList>
    </citation>
    <scope>IDENTIFICATION</scope>
</reference>
<dbReference type="GO" id="GO:0003924">
    <property type="term" value="F:GTPase activity"/>
    <property type="evidence" value="ECO:0007669"/>
    <property type="project" value="TreeGrafter"/>
</dbReference>